<dbReference type="InterPro" id="IPR050951">
    <property type="entry name" value="Retrovirus_Pol_polyprotein"/>
</dbReference>
<accession>A0AAF0ZVP2</accession>
<dbReference type="InterPro" id="IPR043128">
    <property type="entry name" value="Rev_trsase/Diguanyl_cyclase"/>
</dbReference>
<dbReference type="SUPFAM" id="SSF56672">
    <property type="entry name" value="DNA/RNA polymerases"/>
    <property type="match status" value="1"/>
</dbReference>
<dbReference type="InterPro" id="IPR043502">
    <property type="entry name" value="DNA/RNA_pol_sf"/>
</dbReference>
<organism evidence="1 2">
    <name type="scientific">Solanum verrucosum</name>
    <dbReference type="NCBI Taxonomy" id="315347"/>
    <lineage>
        <taxon>Eukaryota</taxon>
        <taxon>Viridiplantae</taxon>
        <taxon>Streptophyta</taxon>
        <taxon>Embryophyta</taxon>
        <taxon>Tracheophyta</taxon>
        <taxon>Spermatophyta</taxon>
        <taxon>Magnoliopsida</taxon>
        <taxon>eudicotyledons</taxon>
        <taxon>Gunneridae</taxon>
        <taxon>Pentapetalae</taxon>
        <taxon>asterids</taxon>
        <taxon>lamiids</taxon>
        <taxon>Solanales</taxon>
        <taxon>Solanaceae</taxon>
        <taxon>Solanoideae</taxon>
        <taxon>Solaneae</taxon>
        <taxon>Solanum</taxon>
    </lineage>
</organism>
<proteinExistence type="predicted"/>
<protein>
    <submittedName>
        <fullName evidence="1">Uncharacterized protein</fullName>
    </submittedName>
</protein>
<dbReference type="PANTHER" id="PTHR37984:SF5">
    <property type="entry name" value="PROTEIN NYNRIN-LIKE"/>
    <property type="match status" value="1"/>
</dbReference>
<keyword evidence="2" id="KW-1185">Reference proteome</keyword>
<sequence>MDMDKSCPRPLSPSDIISFFGLAGYYRRFMEGFSSITSPLTALTQKIVKFLWSRACEKHFQELKDRLTSTLMLTFMEGRWVCCLL</sequence>
<dbReference type="Gene3D" id="3.30.70.270">
    <property type="match status" value="1"/>
</dbReference>
<reference evidence="1" key="1">
    <citation type="submission" date="2023-08" db="EMBL/GenBank/DDBJ databases">
        <title>A de novo genome assembly of Solanum verrucosum Schlechtendal, a Mexican diploid species geographically isolated from the other diploid A-genome species in potato relatives.</title>
        <authorList>
            <person name="Hosaka K."/>
        </authorList>
    </citation>
    <scope>NUCLEOTIDE SEQUENCE</scope>
    <source>
        <tissue evidence="1">Young leaves</tissue>
    </source>
</reference>
<dbReference type="EMBL" id="CP133621">
    <property type="protein sequence ID" value="WMV50644.1"/>
    <property type="molecule type" value="Genomic_DNA"/>
</dbReference>
<name>A0AAF0ZVP2_SOLVR</name>
<gene>
    <name evidence="1" type="ORF">MTR67_044029</name>
</gene>
<dbReference type="PANTHER" id="PTHR37984">
    <property type="entry name" value="PROTEIN CBG26694"/>
    <property type="match status" value="1"/>
</dbReference>
<dbReference type="Proteomes" id="UP001234989">
    <property type="component" value="Chromosome 10"/>
</dbReference>
<evidence type="ECO:0000313" key="2">
    <source>
        <dbReference type="Proteomes" id="UP001234989"/>
    </source>
</evidence>
<dbReference type="AlphaFoldDB" id="A0AAF0ZVP2"/>
<dbReference type="FunFam" id="3.30.70.270:FF:000020">
    <property type="entry name" value="Transposon Tf2-6 polyprotein-like Protein"/>
    <property type="match status" value="1"/>
</dbReference>
<evidence type="ECO:0000313" key="1">
    <source>
        <dbReference type="EMBL" id="WMV50644.1"/>
    </source>
</evidence>